<accession>A0A1I6FDL2</accession>
<dbReference type="RefSeq" id="WP_143138940.1">
    <property type="nucleotide sequence ID" value="NZ_FOYL01000012.1"/>
</dbReference>
<evidence type="ECO:0000313" key="2">
    <source>
        <dbReference type="Proteomes" id="UP000198583"/>
    </source>
</evidence>
<evidence type="ECO:0000313" key="1">
    <source>
        <dbReference type="EMBL" id="SFR28069.1"/>
    </source>
</evidence>
<dbReference type="InterPro" id="IPR036514">
    <property type="entry name" value="SGNH_hydro_sf"/>
</dbReference>
<dbReference type="OrthoDB" id="323926at2"/>
<keyword evidence="2" id="KW-1185">Reference proteome</keyword>
<dbReference type="Gene3D" id="3.40.50.1110">
    <property type="entry name" value="SGNH hydrolase"/>
    <property type="match status" value="1"/>
</dbReference>
<protein>
    <submittedName>
        <fullName evidence="1">Predicted enzyme involved in methoxymalonyl-ACP biosynthesis</fullName>
    </submittedName>
</protein>
<proteinExistence type="predicted"/>
<sequence>MRPAEPAVALRARWQRTKDSQPAPELTIGLLASYTIDPVVPYLQLLSSDVDLPVAATVGPFGQIMAQCLDDHGEMARLRPDVLVVAPRLEDLPAGALDGAGAADELIGMADAVLAAAGRWECCPLFVLPALPWHAPNGVGDAGRADGVMATANAARAALRAHLSGRPGVLVADAEEAVRTVGTSHAFHPVMYRFARIPYSEEVFRELGANLARLLRIRYAGRPRTALVDASSLLESLMDDSVVTFLADLRAAGFRLVLRATGDPEALWDTVVGAAPQLAHELLDGWVVDARPATEQLAGVVADAGRLLVLTADPALAALAEDVDGASALLLDVAPESWSSAAHAAGVFDWLPGGAVRVPERRDRPAAALSLQDYIAGLAVSVGFHEVTAGLRDKAVEIVARAKDFVFGLPDPSGRLTATPGRQVFAAKVTDRTGDYGFGAVVGMDCAGDRCTVDLLSISCPVMGRGVEDTLLDEIVRRAGDGGCDTVELCWQATGRNGVAVEFVEAATRRTWTSPTGREIKVRGVEVH</sequence>
<organism evidence="1 2">
    <name type="scientific">Lentzea waywayandensis</name>
    <dbReference type="NCBI Taxonomy" id="84724"/>
    <lineage>
        <taxon>Bacteria</taxon>
        <taxon>Bacillati</taxon>
        <taxon>Actinomycetota</taxon>
        <taxon>Actinomycetes</taxon>
        <taxon>Pseudonocardiales</taxon>
        <taxon>Pseudonocardiaceae</taxon>
        <taxon>Lentzea</taxon>
    </lineage>
</organism>
<dbReference type="Proteomes" id="UP000198583">
    <property type="component" value="Unassembled WGS sequence"/>
</dbReference>
<dbReference type="EMBL" id="FOYL01000012">
    <property type="protein sequence ID" value="SFR28069.1"/>
    <property type="molecule type" value="Genomic_DNA"/>
</dbReference>
<name>A0A1I6FDL2_9PSEU</name>
<dbReference type="STRING" id="84724.SAMN04488564_112180"/>
<reference evidence="2" key="1">
    <citation type="submission" date="2016-10" db="EMBL/GenBank/DDBJ databases">
        <authorList>
            <person name="Varghese N."/>
            <person name="Submissions S."/>
        </authorList>
    </citation>
    <scope>NUCLEOTIDE SEQUENCE [LARGE SCALE GENOMIC DNA]</scope>
    <source>
        <strain evidence="2">DSM 44232</strain>
    </source>
</reference>
<dbReference type="AlphaFoldDB" id="A0A1I6FDL2"/>
<gene>
    <name evidence="1" type="ORF">SAMN04488564_112180</name>
</gene>